<evidence type="ECO:0000313" key="3">
    <source>
        <dbReference type="Proteomes" id="UP000663889"/>
    </source>
</evidence>
<reference evidence="1" key="1">
    <citation type="submission" date="2021-02" db="EMBL/GenBank/DDBJ databases">
        <authorList>
            <person name="Nowell W R."/>
        </authorList>
    </citation>
    <scope>NUCLEOTIDE SEQUENCE</scope>
</reference>
<dbReference type="Proteomes" id="UP000663889">
    <property type="component" value="Unassembled WGS sequence"/>
</dbReference>
<evidence type="ECO:0000313" key="2">
    <source>
        <dbReference type="EMBL" id="CAF3817075.1"/>
    </source>
</evidence>
<protein>
    <submittedName>
        <fullName evidence="1">Uncharacterized protein</fullName>
    </submittedName>
</protein>
<organism evidence="1 3">
    <name type="scientific">Rotaria sordida</name>
    <dbReference type="NCBI Taxonomy" id="392033"/>
    <lineage>
        <taxon>Eukaryota</taxon>
        <taxon>Metazoa</taxon>
        <taxon>Spiralia</taxon>
        <taxon>Gnathifera</taxon>
        <taxon>Rotifera</taxon>
        <taxon>Eurotatoria</taxon>
        <taxon>Bdelloidea</taxon>
        <taxon>Philodinida</taxon>
        <taxon>Philodinidae</taxon>
        <taxon>Rotaria</taxon>
    </lineage>
</organism>
<name>A0A813VTM6_9BILA</name>
<proteinExistence type="predicted"/>
<dbReference type="Proteomes" id="UP000663874">
    <property type="component" value="Unassembled WGS sequence"/>
</dbReference>
<dbReference type="SUPFAM" id="SSF48695">
    <property type="entry name" value="Multiheme cytochromes"/>
    <property type="match status" value="1"/>
</dbReference>
<comment type="caution">
    <text evidence="1">The sequence shown here is derived from an EMBL/GenBank/DDBJ whole genome shotgun (WGS) entry which is preliminary data.</text>
</comment>
<dbReference type="AlphaFoldDB" id="A0A813VTM6"/>
<dbReference type="EMBL" id="CAJOBE010002359">
    <property type="protein sequence ID" value="CAF3817075.1"/>
    <property type="molecule type" value="Genomic_DNA"/>
</dbReference>
<gene>
    <name evidence="2" type="ORF">FNK824_LOCUS15928</name>
    <name evidence="1" type="ORF">SEV965_LOCUS3090</name>
</gene>
<sequence>MRIYGQQCLKCHSQVFVKPSYNEAQLRDAIDYVIDKMTNGRIIIGNENGRSRGRHSEAEVNQACEACHFSLCQNSISD</sequence>
<dbReference type="InterPro" id="IPR036280">
    <property type="entry name" value="Multihaem_cyt_sf"/>
</dbReference>
<accession>A0A813VTM6</accession>
<evidence type="ECO:0000313" key="1">
    <source>
        <dbReference type="EMBL" id="CAF0850735.1"/>
    </source>
</evidence>
<dbReference type="EMBL" id="CAJNOU010000077">
    <property type="protein sequence ID" value="CAF0850735.1"/>
    <property type="molecule type" value="Genomic_DNA"/>
</dbReference>